<evidence type="ECO:0000259" key="1">
    <source>
        <dbReference type="Pfam" id="PF01629"/>
    </source>
</evidence>
<dbReference type="AlphaFoldDB" id="E3GX44"/>
<reference evidence="2 3" key="1">
    <citation type="journal article" date="2010" name="Stand. Genomic Sci.">
        <title>Complete genome sequence of Methanothermus fervidus type strain (V24S).</title>
        <authorList>
            <person name="Anderson I."/>
            <person name="Djao O.D."/>
            <person name="Misra M."/>
            <person name="Chertkov O."/>
            <person name="Nolan M."/>
            <person name="Lucas S."/>
            <person name="Lapidus A."/>
            <person name="Del Rio T.G."/>
            <person name="Tice H."/>
            <person name="Cheng J.F."/>
            <person name="Tapia R."/>
            <person name="Han C."/>
            <person name="Goodwin L."/>
            <person name="Pitluck S."/>
            <person name="Liolios K."/>
            <person name="Ivanova N."/>
            <person name="Mavromatis K."/>
            <person name="Mikhailova N."/>
            <person name="Pati A."/>
            <person name="Brambilla E."/>
            <person name="Chen A."/>
            <person name="Palaniappan K."/>
            <person name="Land M."/>
            <person name="Hauser L."/>
            <person name="Chang Y.J."/>
            <person name="Jeffries C.D."/>
            <person name="Sikorski J."/>
            <person name="Spring S."/>
            <person name="Rohde M."/>
            <person name="Eichinger K."/>
            <person name="Huber H."/>
            <person name="Wirth R."/>
            <person name="Goker M."/>
            <person name="Detter J.C."/>
            <person name="Woyke T."/>
            <person name="Bristow J."/>
            <person name="Eisen J.A."/>
            <person name="Markowitz V."/>
            <person name="Hugenholtz P."/>
            <person name="Klenk H.P."/>
            <person name="Kyrpides N.C."/>
        </authorList>
    </citation>
    <scope>NUCLEOTIDE SEQUENCE [LARGE SCALE GENOMIC DNA]</scope>
    <source>
        <strain evidence="3">ATCC 43054 / DSM 2088 / JCM 10308 / V24 S</strain>
    </source>
</reference>
<organism evidence="2 3">
    <name type="scientific">Methanothermus fervidus (strain ATCC 43054 / DSM 2088 / JCM 10308 / V24 S)</name>
    <dbReference type="NCBI Taxonomy" id="523846"/>
    <lineage>
        <taxon>Archaea</taxon>
        <taxon>Methanobacteriati</taxon>
        <taxon>Methanobacteriota</taxon>
        <taxon>Methanomada group</taxon>
        <taxon>Methanobacteria</taxon>
        <taxon>Methanobacteriales</taxon>
        <taxon>Methanothermaceae</taxon>
        <taxon>Methanothermus</taxon>
    </lineage>
</organism>
<dbReference type="Pfam" id="PF01629">
    <property type="entry name" value="DUF22"/>
    <property type="match status" value="1"/>
</dbReference>
<name>E3GX44_METFV</name>
<accession>E3GX44</accession>
<keyword evidence="3" id="KW-1185">Reference proteome</keyword>
<dbReference type="KEGG" id="mfv:Mfer_1253"/>
<evidence type="ECO:0000313" key="2">
    <source>
        <dbReference type="EMBL" id="ADP78039.1"/>
    </source>
</evidence>
<protein>
    <recommendedName>
        <fullName evidence="1">DUF22 domain-containing protein</fullName>
    </recommendedName>
</protein>
<sequence length="127" mass="14342">MVKLMTRFREIVKEFEKKVHADKDFRIDSHYGLMRAIVANENIEVKSGDVKSLKIKKITIPKNHIIWICGYGVHPLGHIIAVGEEVPLPITMERSADHATFVAAKSGEIRKNDFLGVSILLPVKLLK</sequence>
<proteinExistence type="predicted"/>
<feature type="domain" description="DUF22" evidence="1">
    <location>
        <begin position="18"/>
        <end position="107"/>
    </location>
</feature>
<dbReference type="InterPro" id="IPR002572">
    <property type="entry name" value="DUF22"/>
</dbReference>
<dbReference type="EMBL" id="CP002278">
    <property type="protein sequence ID" value="ADP78039.1"/>
    <property type="molecule type" value="Genomic_DNA"/>
</dbReference>
<dbReference type="Proteomes" id="UP000002315">
    <property type="component" value="Chromosome"/>
</dbReference>
<gene>
    <name evidence="2" type="ordered locus">Mfer_1253</name>
</gene>
<evidence type="ECO:0000313" key="3">
    <source>
        <dbReference type="Proteomes" id="UP000002315"/>
    </source>
</evidence>
<dbReference type="HOGENOM" id="CLU_152996_1_0_2"/>
<dbReference type="STRING" id="523846.Mfer_1253"/>